<feature type="domain" description="Ketoreductase" evidence="5">
    <location>
        <begin position="30"/>
        <end position="239"/>
    </location>
</feature>
<sequence>MAAATEAREEQQASSEQGLLPLPPQTLEGKVAIVTGSSRGLGADMALDLARRGAKVSSVQFSSVQSVQYALAMSLSLVVIVYTSPSSASKASRLVATIQDLPNASAAISVQADLSQESAPATVVTATLAHFGGPQAAIHILVNNAAVQITRPLGAITLADYERVYDVNVRGVILMTQAVLPHMPARGGRVVNISSVGARAGFAGLSLYTSSKAALEGLTRAWAAELGRNGTTVNCVAPGPVQSEMLDSIPPHIVRMQMDNTPLEHRVGTPREVSSVVSWLAGPESGWVTGQVVNVSGGWTMY</sequence>
<dbReference type="Proteomes" id="UP000078343">
    <property type="component" value="Unassembled WGS sequence"/>
</dbReference>
<keyword evidence="2" id="KW-0521">NADP</keyword>
<dbReference type="AlphaFoldDB" id="A0A178ZQE9"/>
<name>A0A178ZQE9_9EURO</name>
<keyword evidence="3" id="KW-0560">Oxidoreductase</keyword>
<comment type="similarity">
    <text evidence="1">Belongs to the short-chain dehydrogenases/reductases (SDR) family.</text>
</comment>
<dbReference type="PROSITE" id="PS00061">
    <property type="entry name" value="ADH_SHORT"/>
    <property type="match status" value="1"/>
</dbReference>
<evidence type="ECO:0000256" key="1">
    <source>
        <dbReference type="ARBA" id="ARBA00006484"/>
    </source>
</evidence>
<proteinExistence type="inferred from homology"/>
<dbReference type="PANTHER" id="PTHR48107:SF7">
    <property type="entry name" value="RE15974P"/>
    <property type="match status" value="1"/>
</dbReference>
<accession>A0A178ZQE9</accession>
<dbReference type="GO" id="GO:0016614">
    <property type="term" value="F:oxidoreductase activity, acting on CH-OH group of donors"/>
    <property type="evidence" value="ECO:0007669"/>
    <property type="project" value="UniProtKB-ARBA"/>
</dbReference>
<dbReference type="FunFam" id="3.40.50.720:FF:000084">
    <property type="entry name" value="Short-chain dehydrogenase reductase"/>
    <property type="match status" value="1"/>
</dbReference>
<feature type="region of interest" description="Disordered" evidence="4">
    <location>
        <begin position="1"/>
        <end position="23"/>
    </location>
</feature>
<gene>
    <name evidence="6" type="ORF">AYL99_03436</name>
</gene>
<dbReference type="OrthoDB" id="47007at2759"/>
<reference evidence="6 7" key="1">
    <citation type="submission" date="2016-04" db="EMBL/GenBank/DDBJ databases">
        <title>Draft genome of Fonsecaea erecta CBS 125763.</title>
        <authorList>
            <person name="Weiss V.A."/>
            <person name="Vicente V.A."/>
            <person name="Raittz R.T."/>
            <person name="Moreno L.F."/>
            <person name="De Souza E.M."/>
            <person name="Pedrosa F.O."/>
            <person name="Steffens M.B."/>
            <person name="Faoro H."/>
            <person name="Tadra-Sfeir M.Z."/>
            <person name="Najafzadeh M.J."/>
            <person name="Felipe M.S."/>
            <person name="Teixeira M."/>
            <person name="Sun J."/>
            <person name="Xi L."/>
            <person name="Gomes R."/>
            <person name="De Azevedo C.M."/>
            <person name="Salgado C.G."/>
            <person name="Da Silva M.B."/>
            <person name="Nascimento M.F."/>
            <person name="Queiroz-Telles F."/>
            <person name="Attili D.S."/>
            <person name="Gorbushina A."/>
        </authorList>
    </citation>
    <scope>NUCLEOTIDE SEQUENCE [LARGE SCALE GENOMIC DNA]</scope>
    <source>
        <strain evidence="6 7">CBS 125763</strain>
    </source>
</reference>
<dbReference type="RefSeq" id="XP_018694602.1">
    <property type="nucleotide sequence ID" value="XM_018834952.1"/>
</dbReference>
<dbReference type="STRING" id="1367422.A0A178ZQE9"/>
<dbReference type="PANTHER" id="PTHR48107">
    <property type="entry name" value="NADPH-DEPENDENT ALDEHYDE REDUCTASE-LIKE PROTEIN, CHLOROPLASTIC-RELATED"/>
    <property type="match status" value="1"/>
</dbReference>
<feature type="compositionally biased region" description="Basic and acidic residues" evidence="4">
    <location>
        <begin position="1"/>
        <end position="11"/>
    </location>
</feature>
<comment type="caution">
    <text evidence="6">The sequence shown here is derived from an EMBL/GenBank/DDBJ whole genome shotgun (WGS) entry which is preliminary data.</text>
</comment>
<evidence type="ECO:0000313" key="7">
    <source>
        <dbReference type="Proteomes" id="UP000078343"/>
    </source>
</evidence>
<evidence type="ECO:0000259" key="5">
    <source>
        <dbReference type="SMART" id="SM00822"/>
    </source>
</evidence>
<dbReference type="SMART" id="SM00822">
    <property type="entry name" value="PKS_KR"/>
    <property type="match status" value="1"/>
</dbReference>
<dbReference type="EMBL" id="LVYI01000003">
    <property type="protein sequence ID" value="OAP61235.1"/>
    <property type="molecule type" value="Genomic_DNA"/>
</dbReference>
<dbReference type="PRINTS" id="PR00081">
    <property type="entry name" value="GDHRDH"/>
</dbReference>
<evidence type="ECO:0000256" key="4">
    <source>
        <dbReference type="SAM" id="MobiDB-lite"/>
    </source>
</evidence>
<keyword evidence="7" id="KW-1185">Reference proteome</keyword>
<dbReference type="Gene3D" id="3.40.50.720">
    <property type="entry name" value="NAD(P)-binding Rossmann-like Domain"/>
    <property type="match status" value="1"/>
</dbReference>
<evidence type="ECO:0000256" key="3">
    <source>
        <dbReference type="ARBA" id="ARBA00023002"/>
    </source>
</evidence>
<dbReference type="Pfam" id="PF13561">
    <property type="entry name" value="adh_short_C2"/>
    <property type="match status" value="1"/>
</dbReference>
<dbReference type="SUPFAM" id="SSF51735">
    <property type="entry name" value="NAD(P)-binding Rossmann-fold domains"/>
    <property type="match status" value="1"/>
</dbReference>
<evidence type="ECO:0000256" key="2">
    <source>
        <dbReference type="ARBA" id="ARBA00022857"/>
    </source>
</evidence>
<dbReference type="InterPro" id="IPR002347">
    <property type="entry name" value="SDR_fam"/>
</dbReference>
<dbReference type="PRINTS" id="PR00080">
    <property type="entry name" value="SDRFAMILY"/>
</dbReference>
<evidence type="ECO:0000313" key="6">
    <source>
        <dbReference type="EMBL" id="OAP61235.1"/>
    </source>
</evidence>
<dbReference type="InterPro" id="IPR036291">
    <property type="entry name" value="NAD(P)-bd_dom_sf"/>
</dbReference>
<dbReference type="InterPro" id="IPR020904">
    <property type="entry name" value="Sc_DH/Rdtase_CS"/>
</dbReference>
<dbReference type="GeneID" id="30007606"/>
<organism evidence="6 7">
    <name type="scientific">Fonsecaea erecta</name>
    <dbReference type="NCBI Taxonomy" id="1367422"/>
    <lineage>
        <taxon>Eukaryota</taxon>
        <taxon>Fungi</taxon>
        <taxon>Dikarya</taxon>
        <taxon>Ascomycota</taxon>
        <taxon>Pezizomycotina</taxon>
        <taxon>Eurotiomycetes</taxon>
        <taxon>Chaetothyriomycetidae</taxon>
        <taxon>Chaetothyriales</taxon>
        <taxon>Herpotrichiellaceae</taxon>
        <taxon>Fonsecaea</taxon>
    </lineage>
</organism>
<dbReference type="InterPro" id="IPR057326">
    <property type="entry name" value="KR_dom"/>
</dbReference>
<protein>
    <recommendedName>
        <fullName evidence="5">Ketoreductase domain-containing protein</fullName>
    </recommendedName>
</protein>